<feature type="domain" description="GTA TIM-barrel-like" evidence="2">
    <location>
        <begin position="431"/>
        <end position="733"/>
    </location>
</feature>
<dbReference type="InterPro" id="IPR032876">
    <property type="entry name" value="J_dom"/>
</dbReference>
<dbReference type="InterPro" id="IPR025195">
    <property type="entry name" value="GTA_TIM_dom"/>
</dbReference>
<gene>
    <name evidence="5" type="ORF">GGR04_000384</name>
</gene>
<evidence type="ECO:0000259" key="3">
    <source>
        <dbReference type="Pfam" id="PF13550"/>
    </source>
</evidence>
<sequence>MATILLQAAGGALGGLVGGPLGAVAGRALGALGGYAIDSRLGGRTQRREGPRLGASRVLDADEGAGIARLYGTARIAGQVIWTTRFEEVSTTDRSGGKGGGGAARTETTTYSYFGNVAIGLCEGPVAGVRRIWADGEEMDLAGVNWRLHRGDERQQPDPLIEAKQGRGNAPAYRGLAYVVVERLALERWGNRIPNIACEVLRPVGELERAMRAVTVIPGATEHGLDPLTVRERLAPGHDRLINRNVLHGANDVTASIDELTALCPQLERAALVVSWFCDDLRVGHAGVWPGVETTIRDETVPWRVGGLARAEARTVSQVEGGPAYGGTPSDAGVVRSIQALAARGLKVTLYPFLLMDVPAGNALPDPYGGGGQAAYPWRGRMTLDLEPGQPGSLDGTAGVSAEIARFVGRAAPGDFAVEGGEVRYRGPSEWSYRRMVLHQAALARLAGGCDAFVIGSEMRGLTRLRDEAGRFPFVEALVSLARDVKAMLPRATVTYAADWSEYFGYQPDDGSGDVFFNLDPLWSDPAIDVVGIDNYLPLADWRDGDAEAGGRDAMTSPYDREGLAAAIAGGEGFDWYYASPQDRRSGRRTPVTDGLGESWVYRPKDLRGWWSHRHVERRGGVETGPSSAWVPRSKPIWFTELGCPAIDRGANQPNVFVDPKSAESAFPHFSAGARDDHAQRRFLEAHLAYWNPQAPGFRDADNPVSPVYGGRMVAADAIHLWCLDARPAPAFPERADLWRDGGNWERGHWLTGRLGRAPLDATLAQILDDHGVEAFDVSAVDGEIGGYLAGGLASVRSEIEDLLRLCGIEAWSEGGILRFRSVDRARPVTVIDAVVDDDERALIEIRRGEAGASADEMLLGFSDPARAYQPATADAVLGTAALPRQTTLELPVVMAEGEARQWAERLLRREGGEREVASFALAPTRLDLVPGDWIELPETTGCWQIERIEDGEARRIEARRRTPGGAPRRSPSEPTMPRAPAPVFASRPVVHFLDLPDLGVFPDGEGARFAVSAVPWLPYELLVSAGGSGFEARARAARPATVGRLAEPWGAGSQALLDRSHRLVVDLVSGGLSSAAELDLWGGANLAAVEGPGGAWEVIQFREAREIAPGRFAMTGLVRALGGTEDALAGGGARAGAGFVLLDGATGALPLKAADVGSERSWLVVPAGRALDDDAVVRRPAVLGMRRLRPLAPVHLAGRLSPAGLALRWIRRTRSTVEAWEGADVPLGEASETYRVTIGEGRSDALVVEAPAPKIVIDAQTLSERFGGLPERLTVAVSQISLTAGPGTAARIEVVRRP</sequence>
<feature type="domain" description="Tip attachment protein J" evidence="3">
    <location>
        <begin position="795"/>
        <end position="951"/>
    </location>
</feature>
<organism evidence="5 6">
    <name type="scientific">Aureimonas pseudogalii</name>
    <dbReference type="NCBI Taxonomy" id="1744844"/>
    <lineage>
        <taxon>Bacteria</taxon>
        <taxon>Pseudomonadati</taxon>
        <taxon>Pseudomonadota</taxon>
        <taxon>Alphaproteobacteria</taxon>
        <taxon>Hyphomicrobiales</taxon>
        <taxon>Aurantimonadaceae</taxon>
        <taxon>Aureimonas</taxon>
    </lineage>
</organism>
<name>A0A7W6E8A7_9HYPH</name>
<evidence type="ECO:0000256" key="1">
    <source>
        <dbReference type="SAM" id="MobiDB-lite"/>
    </source>
</evidence>
<keyword evidence="6" id="KW-1185">Reference proteome</keyword>
<evidence type="ECO:0000313" key="6">
    <source>
        <dbReference type="Proteomes" id="UP000542776"/>
    </source>
</evidence>
<dbReference type="Pfam" id="PF13547">
    <property type="entry name" value="GTA_TIM"/>
    <property type="match status" value="1"/>
</dbReference>
<dbReference type="SUPFAM" id="SSF51445">
    <property type="entry name" value="(Trans)glycosidases"/>
    <property type="match status" value="1"/>
</dbReference>
<accession>A0A7W6E8A7</accession>
<dbReference type="Pfam" id="PF23666">
    <property type="entry name" value="Rcc01698_C"/>
    <property type="match status" value="1"/>
</dbReference>
<dbReference type="Gene3D" id="3.20.20.80">
    <property type="entry name" value="Glycosidases"/>
    <property type="match status" value="1"/>
</dbReference>
<dbReference type="RefSeq" id="WP_183197294.1">
    <property type="nucleotide sequence ID" value="NZ_JACIEK010000001.1"/>
</dbReference>
<feature type="domain" description="Rcc01698-like C-terminal" evidence="4">
    <location>
        <begin position="1041"/>
        <end position="1141"/>
    </location>
</feature>
<dbReference type="InterPro" id="IPR017853">
    <property type="entry name" value="GH"/>
</dbReference>
<evidence type="ECO:0000259" key="2">
    <source>
        <dbReference type="Pfam" id="PF13547"/>
    </source>
</evidence>
<evidence type="ECO:0000313" key="5">
    <source>
        <dbReference type="EMBL" id="MBB3996563.1"/>
    </source>
</evidence>
<protein>
    <recommendedName>
        <fullName evidence="7">Host specificity protein</fullName>
    </recommendedName>
</protein>
<dbReference type="Pfam" id="PF13550">
    <property type="entry name" value="Phage-tail_3"/>
    <property type="match status" value="1"/>
</dbReference>
<evidence type="ECO:0008006" key="7">
    <source>
        <dbReference type="Google" id="ProtNLM"/>
    </source>
</evidence>
<comment type="caution">
    <text evidence="5">The sequence shown here is derived from an EMBL/GenBank/DDBJ whole genome shotgun (WGS) entry which is preliminary data.</text>
</comment>
<feature type="region of interest" description="Disordered" evidence="1">
    <location>
        <begin position="955"/>
        <end position="982"/>
    </location>
</feature>
<proteinExistence type="predicted"/>
<dbReference type="CDD" id="cd19607">
    <property type="entry name" value="GTA_TIM-barrel-like"/>
    <property type="match status" value="1"/>
</dbReference>
<dbReference type="EMBL" id="JACIEK010000001">
    <property type="protein sequence ID" value="MBB3996563.1"/>
    <property type="molecule type" value="Genomic_DNA"/>
</dbReference>
<dbReference type="Proteomes" id="UP000542776">
    <property type="component" value="Unassembled WGS sequence"/>
</dbReference>
<reference evidence="5 6" key="1">
    <citation type="submission" date="2020-08" db="EMBL/GenBank/DDBJ databases">
        <title>Genomic Encyclopedia of Type Strains, Phase IV (KMG-IV): sequencing the most valuable type-strain genomes for metagenomic binning, comparative biology and taxonomic classification.</title>
        <authorList>
            <person name="Goeker M."/>
        </authorList>
    </citation>
    <scope>NUCLEOTIDE SEQUENCE [LARGE SCALE GENOMIC DNA]</scope>
    <source>
        <strain evidence="5 6">DSM 102238</strain>
    </source>
</reference>
<evidence type="ECO:0000259" key="4">
    <source>
        <dbReference type="Pfam" id="PF23666"/>
    </source>
</evidence>
<dbReference type="InterPro" id="IPR056490">
    <property type="entry name" value="Rcc01698_C"/>
</dbReference>